<dbReference type="GO" id="GO:0033388">
    <property type="term" value="P:putrescine biosynthetic process from arginine"/>
    <property type="evidence" value="ECO:0007669"/>
    <property type="project" value="TreeGrafter"/>
</dbReference>
<name>A0AAQ3LAC8_9BACT</name>
<dbReference type="InterPro" id="IPR003010">
    <property type="entry name" value="C-N_Hydrolase"/>
</dbReference>
<dbReference type="KEGG" id="puo:RZN69_16900"/>
<dbReference type="PROSITE" id="PS50263">
    <property type="entry name" value="CN_HYDROLASE"/>
    <property type="match status" value="1"/>
</dbReference>
<protein>
    <submittedName>
        <fullName evidence="3">Nitrilase-related carbon-nitrogen hydrolase</fullName>
    </submittedName>
</protein>
<dbReference type="Gene3D" id="3.60.110.10">
    <property type="entry name" value="Carbon-nitrogen hydrolase"/>
    <property type="match status" value="1"/>
</dbReference>
<evidence type="ECO:0000256" key="1">
    <source>
        <dbReference type="ARBA" id="ARBA00022801"/>
    </source>
</evidence>
<gene>
    <name evidence="3" type="ORF">RZN69_16900</name>
</gene>
<keyword evidence="4" id="KW-1185">Reference proteome</keyword>
<proteinExistence type="predicted"/>
<feature type="domain" description="CN hydrolase" evidence="2">
    <location>
        <begin position="47"/>
        <end position="308"/>
    </location>
</feature>
<accession>A0AAQ3LAC8</accession>
<dbReference type="Proteomes" id="UP001304300">
    <property type="component" value="Chromosome"/>
</dbReference>
<reference evidence="3 4" key="1">
    <citation type="submission" date="2023-10" db="EMBL/GenBank/DDBJ databases">
        <title>Rubellicoccus peritrichatus gen. nov., sp. nov., isolated from an algae of coral reef tank.</title>
        <authorList>
            <person name="Luo J."/>
        </authorList>
    </citation>
    <scope>NUCLEOTIDE SEQUENCE [LARGE SCALE GENOMIC DNA]</scope>
    <source>
        <strain evidence="3 4">CR14</strain>
    </source>
</reference>
<keyword evidence="1 3" id="KW-0378">Hydrolase</keyword>
<evidence type="ECO:0000313" key="4">
    <source>
        <dbReference type="Proteomes" id="UP001304300"/>
    </source>
</evidence>
<evidence type="ECO:0000259" key="2">
    <source>
        <dbReference type="PROSITE" id="PS50263"/>
    </source>
</evidence>
<organism evidence="3 4">
    <name type="scientific">Rubellicoccus peritrichatus</name>
    <dbReference type="NCBI Taxonomy" id="3080537"/>
    <lineage>
        <taxon>Bacteria</taxon>
        <taxon>Pseudomonadati</taxon>
        <taxon>Verrucomicrobiota</taxon>
        <taxon>Opitutia</taxon>
        <taxon>Puniceicoccales</taxon>
        <taxon>Cerasicoccaceae</taxon>
        <taxon>Rubellicoccus</taxon>
    </lineage>
</organism>
<sequence>MSNQDHLYIHNVNDGTPHYNDVVLNSFRKLQVVTRIYDEPVSRGAGLRVAIYQAQADWGEGAAGKNIQRLELAVQKAKAYGTQLLLFPELYLQGYTHDPESAKETSETCDGPSITRCREVACDNNIGLVVPYGERVDKADGKSAFYDSIAVIGENGDLFDSYRKTHLYGQQERDNWDVGDSDFPVHRFFDFPVGVINCYECEFPELVRILALKGAKLIVGPTAADTYYRLPSGDRSRVPYPDTAKIMFPGHAYANNLFFAYANRCGYEERDGDVWHYRGNSAVYGPHGDEIVRAQNEQDTLLVTDCVPCFYGMTHPAPDYFYLKDRRPELYQQLVSKEAKFLKTRDNNINEKTDLNAGDFRYP</sequence>
<dbReference type="EMBL" id="CP136920">
    <property type="protein sequence ID" value="WOO40300.1"/>
    <property type="molecule type" value="Genomic_DNA"/>
</dbReference>
<dbReference type="Pfam" id="PF00795">
    <property type="entry name" value="CN_hydrolase"/>
    <property type="match status" value="1"/>
</dbReference>
<dbReference type="InterPro" id="IPR036526">
    <property type="entry name" value="C-N_Hydrolase_sf"/>
</dbReference>
<dbReference type="RefSeq" id="WP_317832477.1">
    <property type="nucleotide sequence ID" value="NZ_CP136920.1"/>
</dbReference>
<evidence type="ECO:0000313" key="3">
    <source>
        <dbReference type="EMBL" id="WOO40300.1"/>
    </source>
</evidence>
<dbReference type="PANTHER" id="PTHR43674:SF2">
    <property type="entry name" value="BETA-UREIDOPROPIONASE"/>
    <property type="match status" value="1"/>
</dbReference>
<dbReference type="InterPro" id="IPR050345">
    <property type="entry name" value="Aliph_Amidase/BUP"/>
</dbReference>
<dbReference type="AlphaFoldDB" id="A0AAQ3LAC8"/>
<dbReference type="GO" id="GO:0050126">
    <property type="term" value="F:N-carbamoylputrescine amidase activity"/>
    <property type="evidence" value="ECO:0007669"/>
    <property type="project" value="TreeGrafter"/>
</dbReference>
<dbReference type="SUPFAM" id="SSF56317">
    <property type="entry name" value="Carbon-nitrogen hydrolase"/>
    <property type="match status" value="1"/>
</dbReference>
<dbReference type="PANTHER" id="PTHR43674">
    <property type="entry name" value="NITRILASE C965.09-RELATED"/>
    <property type="match status" value="1"/>
</dbReference>